<evidence type="ECO:0000313" key="20">
    <source>
        <dbReference type="EMBL" id="TFB19204.1"/>
    </source>
</evidence>
<dbReference type="InterPro" id="IPR036950">
    <property type="entry name" value="PBP_transglycosylase"/>
</dbReference>
<dbReference type="InterPro" id="IPR023346">
    <property type="entry name" value="Lysozyme-like_dom_sf"/>
</dbReference>
<proteinExistence type="inferred from homology"/>
<keyword evidence="10" id="KW-0133">Cell shape</keyword>
<keyword evidence="12 17" id="KW-0472">Membrane</keyword>
<evidence type="ECO:0000259" key="19">
    <source>
        <dbReference type="Pfam" id="PF00912"/>
    </source>
</evidence>
<dbReference type="InterPro" id="IPR012338">
    <property type="entry name" value="Beta-lactam/transpept-like"/>
</dbReference>
<dbReference type="SUPFAM" id="SSF56601">
    <property type="entry name" value="beta-lactamase/transpeptidase-like"/>
    <property type="match status" value="1"/>
</dbReference>
<accession>A0A4Y8IMC5</accession>
<dbReference type="InterPro" id="IPR001460">
    <property type="entry name" value="PCN-bd_Tpept"/>
</dbReference>
<comment type="similarity">
    <text evidence="3">In the N-terminal section; belongs to the glycosyltransferase 51 family.</text>
</comment>
<evidence type="ECO:0000256" key="10">
    <source>
        <dbReference type="ARBA" id="ARBA00022960"/>
    </source>
</evidence>
<evidence type="ECO:0000259" key="18">
    <source>
        <dbReference type="Pfam" id="PF00905"/>
    </source>
</evidence>
<comment type="similarity">
    <text evidence="2">In the C-terminal section; belongs to the transpeptidase family.</text>
</comment>
<keyword evidence="7" id="KW-0328">Glycosyltransferase</keyword>
<dbReference type="PANTHER" id="PTHR32282">
    <property type="entry name" value="BINDING PROTEIN TRANSPEPTIDASE, PUTATIVE-RELATED"/>
    <property type="match status" value="1"/>
</dbReference>
<evidence type="ECO:0000256" key="5">
    <source>
        <dbReference type="ARBA" id="ARBA00022645"/>
    </source>
</evidence>
<keyword evidence="6" id="KW-0645">Protease</keyword>
<sequence>MSDCKDVQLNIKVGEIIMIKKFFNTFLFAIAFAISTGLVILVYSVMQGPPEYSLDENTVIYGQNGEVVSVERGVQNRFWVELDDISPHLIDAFISAEDAHFYDHFGFDLKRIAGAVYHNILAFDKVQGASTITQQYARNIYLTHQKSWERKIHEALIALRLEIFQDKEEILEGYLNTIYFGHGQYGVQAASRFYFDKDADELALEEAALLTAIPKGPSVYSPLISYENAINRQEWILERMNETNKISEAAMNQAKRVDLRIAVTASEQQPEVGQYFTDFAMNQAADILGIDRQKLDGKGYQVHTTLNHQAQEKLEQTVQEQMPSDSELQIGAVTIEPRTGKIVALQGGRSFDESPFNRVTQAERMTGSTFKPFLYYAALVYGFTPSTTLDSRPTTFSLENGEIYSPSNYSDTYANRPVTLAQAVAVSDNIYAIKTNQYIGPENLVQAADAFGLDAELPPVLSLALGTASVSVLEMAEAYSVLANQGWSVNPYVIEKIVDRDGNIVYQHQAETPQRRLEENHAFVLTHLLTGMFDSRMNDYMYVTGASIAQRLTHQYAGKSGTTPNDSWMIGFSPHYTTAIWTGFDDNREIERIQENRAAKEIWATYMERLHENIPLQTFQVPTGVIGLQVDPFSGKLEGPACEEKTRLTYYIKGTEPKEVCGK</sequence>
<reference evidence="20 21" key="1">
    <citation type="submission" date="2019-03" db="EMBL/GenBank/DDBJ databases">
        <authorList>
            <person name="He R.-H."/>
        </authorList>
    </citation>
    <scope>NUCLEOTIDE SEQUENCE [LARGE SCALE GENOMIC DNA]</scope>
    <source>
        <strain evidence="21">SH 714</strain>
    </source>
</reference>
<keyword evidence="4" id="KW-1003">Cell membrane</keyword>
<keyword evidence="9" id="KW-0378">Hydrolase</keyword>
<feature type="domain" description="Penicillin-binding protein transpeptidase" evidence="18">
    <location>
        <begin position="331"/>
        <end position="574"/>
    </location>
</feature>
<dbReference type="GO" id="GO:0008658">
    <property type="term" value="F:penicillin binding"/>
    <property type="evidence" value="ECO:0007669"/>
    <property type="project" value="InterPro"/>
</dbReference>
<keyword evidence="8" id="KW-0808">Transferase</keyword>
<dbReference type="FunFam" id="1.10.3810.10:FF:000001">
    <property type="entry name" value="Penicillin-binding protein 1A"/>
    <property type="match status" value="1"/>
</dbReference>
<dbReference type="GO" id="GO:0009002">
    <property type="term" value="F:serine-type D-Ala-D-Ala carboxypeptidase activity"/>
    <property type="evidence" value="ECO:0007669"/>
    <property type="project" value="UniProtKB-EC"/>
</dbReference>
<dbReference type="InterPro" id="IPR001264">
    <property type="entry name" value="Glyco_trans_51"/>
</dbReference>
<feature type="domain" description="Glycosyl transferase family 51" evidence="19">
    <location>
        <begin position="69"/>
        <end position="240"/>
    </location>
</feature>
<keyword evidence="14" id="KW-0961">Cell wall biogenesis/degradation</keyword>
<evidence type="ECO:0000256" key="6">
    <source>
        <dbReference type="ARBA" id="ARBA00022670"/>
    </source>
</evidence>
<evidence type="ECO:0000256" key="7">
    <source>
        <dbReference type="ARBA" id="ARBA00022676"/>
    </source>
</evidence>
<protein>
    <submittedName>
        <fullName evidence="20">Penicillin-binding protein</fullName>
    </submittedName>
</protein>
<evidence type="ECO:0000256" key="13">
    <source>
        <dbReference type="ARBA" id="ARBA00023268"/>
    </source>
</evidence>
<comment type="subcellular location">
    <subcellularLocation>
        <location evidence="1">Cell membrane</location>
    </subcellularLocation>
</comment>
<comment type="catalytic activity">
    <reaction evidence="16">
        <text>[GlcNAc-(1-&gt;4)-Mur2Ac(oyl-L-Ala-gamma-D-Glu-L-Lys-D-Ala-D-Ala)](n)-di-trans,octa-cis-undecaprenyl diphosphate + beta-D-GlcNAc-(1-&gt;4)-Mur2Ac(oyl-L-Ala-gamma-D-Glu-L-Lys-D-Ala-D-Ala)-di-trans,octa-cis-undecaprenyl diphosphate = [GlcNAc-(1-&gt;4)-Mur2Ac(oyl-L-Ala-gamma-D-Glu-L-Lys-D-Ala-D-Ala)](n+1)-di-trans,octa-cis-undecaprenyl diphosphate + di-trans,octa-cis-undecaprenyl diphosphate + H(+)</text>
        <dbReference type="Rhea" id="RHEA:23708"/>
        <dbReference type="Rhea" id="RHEA-COMP:9602"/>
        <dbReference type="Rhea" id="RHEA-COMP:9603"/>
        <dbReference type="ChEBI" id="CHEBI:15378"/>
        <dbReference type="ChEBI" id="CHEBI:58405"/>
        <dbReference type="ChEBI" id="CHEBI:60033"/>
        <dbReference type="ChEBI" id="CHEBI:78435"/>
        <dbReference type="EC" id="2.4.99.28"/>
    </reaction>
</comment>
<dbReference type="GO" id="GO:0009252">
    <property type="term" value="P:peptidoglycan biosynthetic process"/>
    <property type="evidence" value="ECO:0007669"/>
    <property type="project" value="UniProtKB-KW"/>
</dbReference>
<gene>
    <name evidence="20" type="ORF">E3U55_10815</name>
</gene>
<dbReference type="GO" id="GO:0030288">
    <property type="term" value="C:outer membrane-bounded periplasmic space"/>
    <property type="evidence" value="ECO:0007669"/>
    <property type="project" value="TreeGrafter"/>
</dbReference>
<evidence type="ECO:0000256" key="4">
    <source>
        <dbReference type="ARBA" id="ARBA00022475"/>
    </source>
</evidence>
<dbReference type="SUPFAM" id="SSF53955">
    <property type="entry name" value="Lysozyme-like"/>
    <property type="match status" value="1"/>
</dbReference>
<keyword evidence="17" id="KW-1133">Transmembrane helix</keyword>
<dbReference type="Pfam" id="PF00905">
    <property type="entry name" value="Transpeptidase"/>
    <property type="match status" value="1"/>
</dbReference>
<dbReference type="Gene3D" id="3.40.710.10">
    <property type="entry name" value="DD-peptidase/beta-lactamase superfamily"/>
    <property type="match status" value="1"/>
</dbReference>
<comment type="caution">
    <text evidence="20">The sequence shown here is derived from an EMBL/GenBank/DDBJ whole genome shotgun (WGS) entry which is preliminary data.</text>
</comment>
<keyword evidence="11" id="KW-0573">Peptidoglycan synthesis</keyword>
<keyword evidence="5" id="KW-0121">Carboxypeptidase</keyword>
<dbReference type="Pfam" id="PF00912">
    <property type="entry name" value="Transgly"/>
    <property type="match status" value="1"/>
</dbReference>
<evidence type="ECO:0000256" key="8">
    <source>
        <dbReference type="ARBA" id="ARBA00022679"/>
    </source>
</evidence>
<evidence type="ECO:0000256" key="17">
    <source>
        <dbReference type="SAM" id="Phobius"/>
    </source>
</evidence>
<comment type="catalytic activity">
    <reaction evidence="15">
        <text>Preferential cleavage: (Ac)2-L-Lys-D-Ala-|-D-Ala. Also transpeptidation of peptidyl-alanyl moieties that are N-acyl substituents of D-alanine.</text>
        <dbReference type="EC" id="3.4.16.4"/>
    </reaction>
</comment>
<evidence type="ECO:0000256" key="12">
    <source>
        <dbReference type="ARBA" id="ARBA00023136"/>
    </source>
</evidence>
<evidence type="ECO:0000256" key="1">
    <source>
        <dbReference type="ARBA" id="ARBA00004236"/>
    </source>
</evidence>
<evidence type="ECO:0000256" key="3">
    <source>
        <dbReference type="ARBA" id="ARBA00007739"/>
    </source>
</evidence>
<dbReference type="GO" id="GO:0006508">
    <property type="term" value="P:proteolysis"/>
    <property type="evidence" value="ECO:0007669"/>
    <property type="project" value="UniProtKB-KW"/>
</dbReference>
<dbReference type="Gene3D" id="1.10.3810.10">
    <property type="entry name" value="Biosynthetic peptidoglycan transglycosylase-like"/>
    <property type="match status" value="1"/>
</dbReference>
<keyword evidence="13" id="KW-0511">Multifunctional enzyme</keyword>
<dbReference type="GO" id="GO:0008360">
    <property type="term" value="P:regulation of cell shape"/>
    <property type="evidence" value="ECO:0007669"/>
    <property type="project" value="UniProtKB-KW"/>
</dbReference>
<evidence type="ECO:0000256" key="14">
    <source>
        <dbReference type="ARBA" id="ARBA00023316"/>
    </source>
</evidence>
<dbReference type="Proteomes" id="UP000297975">
    <property type="component" value="Unassembled WGS sequence"/>
</dbReference>
<dbReference type="AlphaFoldDB" id="A0A4Y8IMC5"/>
<name>A0A4Y8IMC5_9BACI</name>
<dbReference type="NCBIfam" id="TIGR02074">
    <property type="entry name" value="PBP_1a_fam"/>
    <property type="match status" value="1"/>
</dbReference>
<dbReference type="PANTHER" id="PTHR32282:SF11">
    <property type="entry name" value="PENICILLIN-BINDING PROTEIN 1B"/>
    <property type="match status" value="1"/>
</dbReference>
<evidence type="ECO:0000313" key="21">
    <source>
        <dbReference type="Proteomes" id="UP000297975"/>
    </source>
</evidence>
<dbReference type="EMBL" id="SOPW01000011">
    <property type="protein sequence ID" value="TFB19204.1"/>
    <property type="molecule type" value="Genomic_DNA"/>
</dbReference>
<dbReference type="GO" id="GO:0005886">
    <property type="term" value="C:plasma membrane"/>
    <property type="evidence" value="ECO:0007669"/>
    <property type="project" value="UniProtKB-SubCell"/>
</dbReference>
<dbReference type="InterPro" id="IPR050396">
    <property type="entry name" value="Glycosyltr_51/Transpeptidase"/>
</dbReference>
<evidence type="ECO:0000256" key="11">
    <source>
        <dbReference type="ARBA" id="ARBA00022984"/>
    </source>
</evidence>
<dbReference type="GO" id="GO:0071555">
    <property type="term" value="P:cell wall organization"/>
    <property type="evidence" value="ECO:0007669"/>
    <property type="project" value="UniProtKB-KW"/>
</dbReference>
<organism evidence="20 21">
    <name type="scientific">Filobacillus milosensis</name>
    <dbReference type="NCBI Taxonomy" id="94137"/>
    <lineage>
        <taxon>Bacteria</taxon>
        <taxon>Bacillati</taxon>
        <taxon>Bacillota</taxon>
        <taxon>Bacilli</taxon>
        <taxon>Bacillales</taxon>
        <taxon>Bacillaceae</taxon>
        <taxon>Filobacillus</taxon>
    </lineage>
</organism>
<keyword evidence="17" id="KW-0812">Transmembrane</keyword>
<evidence type="ECO:0000256" key="15">
    <source>
        <dbReference type="ARBA" id="ARBA00034000"/>
    </source>
</evidence>
<evidence type="ECO:0000256" key="16">
    <source>
        <dbReference type="ARBA" id="ARBA00049902"/>
    </source>
</evidence>
<feature type="transmembrane region" description="Helical" evidence="17">
    <location>
        <begin position="22"/>
        <end position="46"/>
    </location>
</feature>
<evidence type="ECO:0000256" key="2">
    <source>
        <dbReference type="ARBA" id="ARBA00007090"/>
    </source>
</evidence>
<dbReference type="OrthoDB" id="9766909at2"/>
<evidence type="ECO:0000256" key="9">
    <source>
        <dbReference type="ARBA" id="ARBA00022801"/>
    </source>
</evidence>
<dbReference type="GO" id="GO:0008955">
    <property type="term" value="F:peptidoglycan glycosyltransferase activity"/>
    <property type="evidence" value="ECO:0007669"/>
    <property type="project" value="UniProtKB-EC"/>
</dbReference>
<keyword evidence="21" id="KW-1185">Reference proteome</keyword>